<dbReference type="FunFam" id="3.40.605.10:FF:000007">
    <property type="entry name" value="NAD/NADP-dependent betaine aldehyde dehydrogenase"/>
    <property type="match status" value="1"/>
</dbReference>
<feature type="active site" evidence="5">
    <location>
        <position position="251"/>
    </location>
</feature>
<dbReference type="AlphaFoldDB" id="A0A0N0DCM7"/>
<dbReference type="PANTHER" id="PTHR11699">
    <property type="entry name" value="ALDEHYDE DEHYDROGENASE-RELATED"/>
    <property type="match status" value="1"/>
</dbReference>
<dbReference type="InterPro" id="IPR015590">
    <property type="entry name" value="Aldehyde_DH_dom"/>
</dbReference>
<dbReference type="PROSITE" id="PS00687">
    <property type="entry name" value="ALDEHYDE_DEHYDR_GLU"/>
    <property type="match status" value="1"/>
</dbReference>
<dbReference type="SUPFAM" id="SSF53720">
    <property type="entry name" value="ALDH-like"/>
    <property type="match status" value="1"/>
</dbReference>
<evidence type="ECO:0000256" key="5">
    <source>
        <dbReference type="PROSITE-ProRule" id="PRU10007"/>
    </source>
</evidence>
<keyword evidence="9" id="KW-1185">Reference proteome</keyword>
<dbReference type="Pfam" id="PF00171">
    <property type="entry name" value="Aldedh"/>
    <property type="match status" value="1"/>
</dbReference>
<dbReference type="OrthoDB" id="310895at2759"/>
<evidence type="ECO:0000313" key="9">
    <source>
        <dbReference type="Proteomes" id="UP000037904"/>
    </source>
</evidence>
<evidence type="ECO:0000256" key="6">
    <source>
        <dbReference type="RuleBase" id="RU003345"/>
    </source>
</evidence>
<dbReference type="EC" id="1.2.1.3" evidence="3"/>
<dbReference type="Proteomes" id="UP000037904">
    <property type="component" value="Unassembled WGS sequence"/>
</dbReference>
<dbReference type="EMBL" id="JXCE01000281">
    <property type="protein sequence ID" value="KPA38414.1"/>
    <property type="molecule type" value="Genomic_DNA"/>
</dbReference>
<evidence type="ECO:0000256" key="4">
    <source>
        <dbReference type="ARBA" id="ARBA00049194"/>
    </source>
</evidence>
<dbReference type="InterPro" id="IPR029510">
    <property type="entry name" value="Ald_DH_CS_GLU"/>
</dbReference>
<evidence type="ECO:0000256" key="3">
    <source>
        <dbReference type="ARBA" id="ARBA00024226"/>
    </source>
</evidence>
<name>A0A0N0DCM7_FUSLA</name>
<organism evidence="8 9">
    <name type="scientific">Fusarium langsethiae</name>
    <dbReference type="NCBI Taxonomy" id="179993"/>
    <lineage>
        <taxon>Eukaryota</taxon>
        <taxon>Fungi</taxon>
        <taxon>Dikarya</taxon>
        <taxon>Ascomycota</taxon>
        <taxon>Pezizomycotina</taxon>
        <taxon>Sordariomycetes</taxon>
        <taxon>Hypocreomycetidae</taxon>
        <taxon>Hypocreales</taxon>
        <taxon>Nectriaceae</taxon>
        <taxon>Fusarium</taxon>
    </lineage>
</organism>
<reference evidence="8 9" key="1">
    <citation type="submission" date="2015-04" db="EMBL/GenBank/DDBJ databases">
        <title>The draft genome sequence of Fusarium langsethiae, a T-2/HT-2 mycotoxin producer.</title>
        <authorList>
            <person name="Lysoe E."/>
            <person name="Divon H.H."/>
            <person name="Terzi V."/>
            <person name="Orru L."/>
            <person name="Lamontanara A."/>
            <person name="Kolseth A.-K."/>
            <person name="Frandsen R.J."/>
            <person name="Nielsen K."/>
            <person name="Thrane U."/>
        </authorList>
    </citation>
    <scope>NUCLEOTIDE SEQUENCE [LARGE SCALE GENOMIC DNA]</scope>
    <source>
        <strain evidence="8 9">Fl201059</strain>
    </source>
</reference>
<dbReference type="InterPro" id="IPR016163">
    <property type="entry name" value="Ald_DH_C"/>
</dbReference>
<dbReference type="FunFam" id="3.40.309.10:FF:000012">
    <property type="entry name" value="Betaine aldehyde dehydrogenase"/>
    <property type="match status" value="1"/>
</dbReference>
<comment type="catalytic activity">
    <reaction evidence="4">
        <text>an aldehyde + NAD(+) + H2O = a carboxylate + NADH + 2 H(+)</text>
        <dbReference type="Rhea" id="RHEA:16185"/>
        <dbReference type="ChEBI" id="CHEBI:15377"/>
        <dbReference type="ChEBI" id="CHEBI:15378"/>
        <dbReference type="ChEBI" id="CHEBI:17478"/>
        <dbReference type="ChEBI" id="CHEBI:29067"/>
        <dbReference type="ChEBI" id="CHEBI:57540"/>
        <dbReference type="ChEBI" id="CHEBI:57945"/>
        <dbReference type="EC" id="1.2.1.3"/>
    </reaction>
</comment>
<dbReference type="Gene3D" id="3.40.605.10">
    <property type="entry name" value="Aldehyde Dehydrogenase, Chain A, domain 1"/>
    <property type="match status" value="1"/>
</dbReference>
<dbReference type="GO" id="GO:0004029">
    <property type="term" value="F:aldehyde dehydrogenase (NAD+) activity"/>
    <property type="evidence" value="ECO:0007669"/>
    <property type="project" value="UniProtKB-EC"/>
</dbReference>
<dbReference type="PROSITE" id="PS00070">
    <property type="entry name" value="ALDEHYDE_DEHYDR_CYS"/>
    <property type="match status" value="1"/>
</dbReference>
<proteinExistence type="inferred from homology"/>
<sequence length="482" mass="51383">MTNFETKLFINNEYVDAKSDKRISVHNPIDGSLVSSDVHVAGPQDVDDAVDAAQAAYAGPWKKFTAAERSECLVKFADLVDAKAKDIAELETIAMGQPTSIAVRITNMMSSLFRYYAGWTDKIHGEQLPPEGGVYKIMSHHPYGVVAGISAWNGSAIQLGLKIAPAVAAGNTIVYKMSEKSPLGMLQLGHLIKEAGFPPGVINILNGAGETGSLMASHMKIRMISFTGSGFTGRKISEAAAKSNLKKVALELGGKSPVLVFNDANTGRAIDFCTNMFLFNSGQVCAAPSRVYVQKDIAASFIETLKTRYIQAASGLGSDPKDPSTFMGPLADGAQYERVMSFIDSGNKEAELAVGGHRVGDQGYFVAPTIFINPKSDARILREEIFGPVLTVVTFDTEEEALALANDTEYGLAAYVWTESLSRGLRMSDQLEAGVVGINGGSLGAIPMMSVGGFKQSGTGAESGYEGIREYLQSKATLIAMN</sequence>
<evidence type="ECO:0000313" key="8">
    <source>
        <dbReference type="EMBL" id="KPA38414.1"/>
    </source>
</evidence>
<keyword evidence="2 6" id="KW-0560">Oxidoreductase</keyword>
<comment type="similarity">
    <text evidence="1 6">Belongs to the aldehyde dehydrogenase family.</text>
</comment>
<dbReference type="Gene3D" id="3.40.309.10">
    <property type="entry name" value="Aldehyde Dehydrogenase, Chain A, domain 2"/>
    <property type="match status" value="1"/>
</dbReference>
<evidence type="ECO:0000256" key="1">
    <source>
        <dbReference type="ARBA" id="ARBA00009986"/>
    </source>
</evidence>
<dbReference type="InterPro" id="IPR016161">
    <property type="entry name" value="Ald_DH/histidinol_DH"/>
</dbReference>
<dbReference type="InterPro" id="IPR016162">
    <property type="entry name" value="Ald_DH_N"/>
</dbReference>
<evidence type="ECO:0000259" key="7">
    <source>
        <dbReference type="Pfam" id="PF00171"/>
    </source>
</evidence>
<accession>A0A0N0DCM7</accession>
<gene>
    <name evidence="8" type="ORF">FLAG1_08745</name>
</gene>
<protein>
    <recommendedName>
        <fullName evidence="3">aldehyde dehydrogenase (NAD(+))</fullName>
        <ecNumber evidence="3">1.2.1.3</ecNumber>
    </recommendedName>
</protein>
<dbReference type="InterPro" id="IPR016160">
    <property type="entry name" value="Ald_DH_CS_CYS"/>
</dbReference>
<evidence type="ECO:0000256" key="2">
    <source>
        <dbReference type="ARBA" id="ARBA00023002"/>
    </source>
</evidence>
<feature type="domain" description="Aldehyde dehydrogenase" evidence="7">
    <location>
        <begin position="14"/>
        <end position="476"/>
    </location>
</feature>
<comment type="caution">
    <text evidence="8">The sequence shown here is derived from an EMBL/GenBank/DDBJ whole genome shotgun (WGS) entry which is preliminary data.</text>
</comment>